<evidence type="ECO:0000256" key="8">
    <source>
        <dbReference type="SAM" id="MobiDB-lite"/>
    </source>
</evidence>
<evidence type="ECO:0000256" key="9">
    <source>
        <dbReference type="SAM" id="Phobius"/>
    </source>
</evidence>
<dbReference type="PANTHER" id="PTHR24305">
    <property type="entry name" value="CYTOCHROME P450"/>
    <property type="match status" value="1"/>
</dbReference>
<dbReference type="GO" id="GO:0044550">
    <property type="term" value="P:secondary metabolite biosynthetic process"/>
    <property type="evidence" value="ECO:0007669"/>
    <property type="project" value="UniProtKB-ARBA"/>
</dbReference>
<dbReference type="InterPro" id="IPR036396">
    <property type="entry name" value="Cyt_P450_sf"/>
</dbReference>
<dbReference type="GO" id="GO:0016705">
    <property type="term" value="F:oxidoreductase activity, acting on paired donors, with incorporation or reduction of molecular oxygen"/>
    <property type="evidence" value="ECO:0007669"/>
    <property type="project" value="InterPro"/>
</dbReference>
<gene>
    <name evidence="10" type="ORF">QBC37DRAFT_378477</name>
</gene>
<evidence type="ECO:0000256" key="2">
    <source>
        <dbReference type="ARBA" id="ARBA00022617"/>
    </source>
</evidence>
<keyword evidence="11" id="KW-1185">Reference proteome</keyword>
<keyword evidence="9" id="KW-0472">Membrane</keyword>
<evidence type="ECO:0000256" key="4">
    <source>
        <dbReference type="ARBA" id="ARBA00023002"/>
    </source>
</evidence>
<dbReference type="Gene3D" id="1.10.630.10">
    <property type="entry name" value="Cytochrome P450"/>
    <property type="match status" value="1"/>
</dbReference>
<evidence type="ECO:0000256" key="6">
    <source>
        <dbReference type="PIRSR" id="PIRSR602401-1"/>
    </source>
</evidence>
<dbReference type="SUPFAM" id="SSF48264">
    <property type="entry name" value="Cytochrome P450"/>
    <property type="match status" value="1"/>
</dbReference>
<protein>
    <submittedName>
        <fullName evidence="10">Cytochrome P450</fullName>
    </submittedName>
</protein>
<feature type="binding site" description="axial binding residue" evidence="6">
    <location>
        <position position="477"/>
    </location>
    <ligand>
        <name>heme</name>
        <dbReference type="ChEBI" id="CHEBI:30413"/>
    </ligand>
    <ligandPart>
        <name>Fe</name>
        <dbReference type="ChEBI" id="CHEBI:18248"/>
    </ligandPart>
</feature>
<keyword evidence="9" id="KW-0812">Transmembrane</keyword>
<dbReference type="GO" id="GO:0005506">
    <property type="term" value="F:iron ion binding"/>
    <property type="evidence" value="ECO:0007669"/>
    <property type="project" value="InterPro"/>
</dbReference>
<dbReference type="GO" id="GO:0020037">
    <property type="term" value="F:heme binding"/>
    <property type="evidence" value="ECO:0007669"/>
    <property type="project" value="InterPro"/>
</dbReference>
<evidence type="ECO:0000313" key="10">
    <source>
        <dbReference type="EMBL" id="KAK4209019.1"/>
    </source>
</evidence>
<evidence type="ECO:0000256" key="3">
    <source>
        <dbReference type="ARBA" id="ARBA00022723"/>
    </source>
</evidence>
<keyword evidence="2 6" id="KW-0349">Heme</keyword>
<evidence type="ECO:0000256" key="7">
    <source>
        <dbReference type="RuleBase" id="RU000461"/>
    </source>
</evidence>
<evidence type="ECO:0000256" key="5">
    <source>
        <dbReference type="ARBA" id="ARBA00023004"/>
    </source>
</evidence>
<dbReference type="EMBL" id="MU858219">
    <property type="protein sequence ID" value="KAK4209019.1"/>
    <property type="molecule type" value="Genomic_DNA"/>
</dbReference>
<dbReference type="Proteomes" id="UP001301769">
    <property type="component" value="Unassembled WGS sequence"/>
</dbReference>
<keyword evidence="3 6" id="KW-0479">Metal-binding</keyword>
<dbReference type="InterPro" id="IPR002401">
    <property type="entry name" value="Cyt_P450_E_grp-I"/>
</dbReference>
<dbReference type="AlphaFoldDB" id="A0AAN7B3L0"/>
<dbReference type="Pfam" id="PF00067">
    <property type="entry name" value="p450"/>
    <property type="match status" value="1"/>
</dbReference>
<keyword evidence="7" id="KW-0503">Monooxygenase</keyword>
<keyword evidence="5 6" id="KW-0408">Iron</keyword>
<name>A0AAN7B3L0_9PEZI</name>
<reference evidence="10" key="1">
    <citation type="journal article" date="2023" name="Mol. Phylogenet. Evol.">
        <title>Genome-scale phylogeny and comparative genomics of the fungal order Sordariales.</title>
        <authorList>
            <person name="Hensen N."/>
            <person name="Bonometti L."/>
            <person name="Westerberg I."/>
            <person name="Brannstrom I.O."/>
            <person name="Guillou S."/>
            <person name="Cros-Aarteil S."/>
            <person name="Calhoun S."/>
            <person name="Haridas S."/>
            <person name="Kuo A."/>
            <person name="Mondo S."/>
            <person name="Pangilinan J."/>
            <person name="Riley R."/>
            <person name="LaButti K."/>
            <person name="Andreopoulos B."/>
            <person name="Lipzen A."/>
            <person name="Chen C."/>
            <person name="Yan M."/>
            <person name="Daum C."/>
            <person name="Ng V."/>
            <person name="Clum A."/>
            <person name="Steindorff A."/>
            <person name="Ohm R.A."/>
            <person name="Martin F."/>
            <person name="Silar P."/>
            <person name="Natvig D.O."/>
            <person name="Lalanne C."/>
            <person name="Gautier V."/>
            <person name="Ament-Velasquez S.L."/>
            <person name="Kruys A."/>
            <person name="Hutchinson M.I."/>
            <person name="Powell A.J."/>
            <person name="Barry K."/>
            <person name="Miller A.N."/>
            <person name="Grigoriev I.V."/>
            <person name="Debuchy R."/>
            <person name="Gladieux P."/>
            <person name="Hiltunen Thoren M."/>
            <person name="Johannesson H."/>
        </authorList>
    </citation>
    <scope>NUCLEOTIDE SEQUENCE</scope>
    <source>
        <strain evidence="10">PSN293</strain>
    </source>
</reference>
<comment type="cofactor">
    <cofactor evidence="1 6">
        <name>heme</name>
        <dbReference type="ChEBI" id="CHEBI:30413"/>
    </cofactor>
</comment>
<keyword evidence="4 7" id="KW-0560">Oxidoreductase</keyword>
<dbReference type="InterPro" id="IPR017972">
    <property type="entry name" value="Cyt_P450_CS"/>
</dbReference>
<keyword evidence="9" id="KW-1133">Transmembrane helix</keyword>
<feature type="transmembrane region" description="Helical" evidence="9">
    <location>
        <begin position="12"/>
        <end position="32"/>
    </location>
</feature>
<organism evidence="10 11">
    <name type="scientific">Rhypophila decipiens</name>
    <dbReference type="NCBI Taxonomy" id="261697"/>
    <lineage>
        <taxon>Eukaryota</taxon>
        <taxon>Fungi</taxon>
        <taxon>Dikarya</taxon>
        <taxon>Ascomycota</taxon>
        <taxon>Pezizomycotina</taxon>
        <taxon>Sordariomycetes</taxon>
        <taxon>Sordariomycetidae</taxon>
        <taxon>Sordariales</taxon>
        <taxon>Naviculisporaceae</taxon>
        <taxon>Rhypophila</taxon>
    </lineage>
</organism>
<comment type="similarity">
    <text evidence="7">Belongs to the cytochrome P450 family.</text>
</comment>
<dbReference type="PANTHER" id="PTHR24305:SF235">
    <property type="entry name" value="CYTOCHROME P450 MONOOXYGENASE APDB-RELATED"/>
    <property type="match status" value="1"/>
</dbReference>
<evidence type="ECO:0000256" key="1">
    <source>
        <dbReference type="ARBA" id="ARBA00001971"/>
    </source>
</evidence>
<sequence>MPFLLHIFPPPYTIYAFIAILTLLITLTRRYLHLRHMPGPFLASLTDLWRFRLQYNGSIQPILYNLHKTYGPIVRIGPSTVSISSPEYITSVFGARAGFTKSDSYGGMRTFVPTSHQSLVGGTGSSSIGSIIDIQDEKKVKAIKRAIGTVFLSNNLEKDYEEDVDSTITKLVASLICRAGTGKPFNLYHMVTLQHFQLDFLLRIAFGEDAGCLERGEDVLGLTGLTYRRLQHWYKWQAVPGLERFIFQNWLWSGRMVGKSRWAREGAARVEARRLQKETGKEKGSGEEGSTRRREDLLDKYLAASEIHQQAIPPRLLFNLVNSTTAAGTDTTVGTVTVLFYFLLRNPKVRGRLLTELESALEASSSFPVKYSAVKGLPYLDAVIKETLRLLAVLGTTLDRTVPSQGAVVGGVHLPAGTVVGCSPYVVHRHEATFGEKVDEFRPERWLVDRDGINLSEEKRIAMEHATLSWSHGSRTCLGRNLAGMEMKKLIPSILMNFTFELCDQALDIKFGRGILESEENPIMVTVNKKDWL</sequence>
<dbReference type="InterPro" id="IPR050121">
    <property type="entry name" value="Cytochrome_P450_monoxygenase"/>
</dbReference>
<dbReference type="GO" id="GO:0004497">
    <property type="term" value="F:monooxygenase activity"/>
    <property type="evidence" value="ECO:0007669"/>
    <property type="project" value="UniProtKB-KW"/>
</dbReference>
<reference evidence="10" key="2">
    <citation type="submission" date="2023-05" db="EMBL/GenBank/DDBJ databases">
        <authorList>
            <consortium name="Lawrence Berkeley National Laboratory"/>
            <person name="Steindorff A."/>
            <person name="Hensen N."/>
            <person name="Bonometti L."/>
            <person name="Westerberg I."/>
            <person name="Brannstrom I.O."/>
            <person name="Guillou S."/>
            <person name="Cros-Aarteil S."/>
            <person name="Calhoun S."/>
            <person name="Haridas S."/>
            <person name="Kuo A."/>
            <person name="Mondo S."/>
            <person name="Pangilinan J."/>
            <person name="Riley R."/>
            <person name="Labutti K."/>
            <person name="Andreopoulos B."/>
            <person name="Lipzen A."/>
            <person name="Chen C."/>
            <person name="Yanf M."/>
            <person name="Daum C."/>
            <person name="Ng V."/>
            <person name="Clum A."/>
            <person name="Ohm R."/>
            <person name="Martin F."/>
            <person name="Silar P."/>
            <person name="Natvig D."/>
            <person name="Lalanne C."/>
            <person name="Gautier V."/>
            <person name="Ament-Velasquez S.L."/>
            <person name="Kruys A."/>
            <person name="Hutchinson M.I."/>
            <person name="Powell A.J."/>
            <person name="Barry K."/>
            <person name="Miller A.N."/>
            <person name="Grigoriev I.V."/>
            <person name="Debuchy R."/>
            <person name="Gladieux P."/>
            <person name="Thoren M.H."/>
            <person name="Johannesson H."/>
        </authorList>
    </citation>
    <scope>NUCLEOTIDE SEQUENCE</scope>
    <source>
        <strain evidence="10">PSN293</strain>
    </source>
</reference>
<accession>A0AAN7B3L0</accession>
<comment type="caution">
    <text evidence="10">The sequence shown here is derived from an EMBL/GenBank/DDBJ whole genome shotgun (WGS) entry which is preliminary data.</text>
</comment>
<feature type="region of interest" description="Disordered" evidence="8">
    <location>
        <begin position="273"/>
        <end position="293"/>
    </location>
</feature>
<dbReference type="PRINTS" id="PR00463">
    <property type="entry name" value="EP450I"/>
</dbReference>
<evidence type="ECO:0000313" key="11">
    <source>
        <dbReference type="Proteomes" id="UP001301769"/>
    </source>
</evidence>
<dbReference type="InterPro" id="IPR001128">
    <property type="entry name" value="Cyt_P450"/>
</dbReference>
<proteinExistence type="inferred from homology"/>
<dbReference type="PRINTS" id="PR00385">
    <property type="entry name" value="P450"/>
</dbReference>
<dbReference type="PROSITE" id="PS00086">
    <property type="entry name" value="CYTOCHROME_P450"/>
    <property type="match status" value="1"/>
</dbReference>